<accession>A0A0F7L7W6</accession>
<reference evidence="2" key="1">
    <citation type="journal article" date="2015" name="Front. Microbiol.">
        <title>Combining genomic sequencing methods to explore viral diversity and reveal potential virus-host interactions.</title>
        <authorList>
            <person name="Chow C.E."/>
            <person name="Winget D.M."/>
            <person name="White R.A.III."/>
            <person name="Hallam S.J."/>
            <person name="Suttle C.A."/>
        </authorList>
    </citation>
    <scope>NUCLEOTIDE SEQUENCE</scope>
    <source>
        <strain evidence="2">Oxic1_6</strain>
    </source>
</reference>
<keyword evidence="1" id="KW-0472">Membrane</keyword>
<keyword evidence="1" id="KW-0812">Transmembrane</keyword>
<feature type="transmembrane region" description="Helical" evidence="1">
    <location>
        <begin position="26"/>
        <end position="46"/>
    </location>
</feature>
<evidence type="ECO:0000313" key="2">
    <source>
        <dbReference type="EMBL" id="AKH48035.1"/>
    </source>
</evidence>
<organism evidence="2">
    <name type="scientific">uncultured marine virus</name>
    <dbReference type="NCBI Taxonomy" id="186617"/>
    <lineage>
        <taxon>Viruses</taxon>
        <taxon>environmental samples</taxon>
    </lineage>
</organism>
<evidence type="ECO:0000256" key="1">
    <source>
        <dbReference type="SAM" id="Phobius"/>
    </source>
</evidence>
<keyword evidence="1" id="KW-1133">Transmembrane helix</keyword>
<name>A0A0F7L7W6_9VIRU</name>
<protein>
    <submittedName>
        <fullName evidence="2">Uncharacterized protein</fullName>
    </submittedName>
</protein>
<proteinExistence type="predicted"/>
<sequence length="109" mass="12117">MRLLASLFICAAMRQAIPVVFVSSLSASATSCICAIGLMFGSLFFISCKWSMPTHCQSCRRMPARAREQIWWTVYTPSSVIRTHWSSRENRLSASTAASSERVRSCTSS</sequence>
<dbReference type="PROSITE" id="PS51257">
    <property type="entry name" value="PROKAR_LIPOPROTEIN"/>
    <property type="match status" value="1"/>
</dbReference>
<dbReference type="EMBL" id="KR029601">
    <property type="protein sequence ID" value="AKH48035.1"/>
    <property type="molecule type" value="Genomic_DNA"/>
</dbReference>
<reference evidence="2" key="2">
    <citation type="submission" date="2015-03" db="EMBL/GenBank/DDBJ databases">
        <authorList>
            <person name="Chow C.-E.T."/>
            <person name="Winget D.M."/>
            <person name="White R.A.III."/>
            <person name="Hallam S.J."/>
            <person name="Suttle C.A."/>
        </authorList>
    </citation>
    <scope>NUCLEOTIDE SEQUENCE</scope>
    <source>
        <strain evidence="2">Oxic1_6</strain>
    </source>
</reference>